<evidence type="ECO:0000313" key="1">
    <source>
        <dbReference type="EMBL" id="WXA96823.1"/>
    </source>
</evidence>
<protein>
    <submittedName>
        <fullName evidence="1">Uncharacterized protein</fullName>
    </submittedName>
</protein>
<accession>A0ABZ2KDP9</accession>
<keyword evidence="2" id="KW-1185">Reference proteome</keyword>
<dbReference type="Proteomes" id="UP001379533">
    <property type="component" value="Chromosome"/>
</dbReference>
<dbReference type="RefSeq" id="WP_394847438.1">
    <property type="nucleotide sequence ID" value="NZ_CP089982.1"/>
</dbReference>
<gene>
    <name evidence="1" type="ORF">LZC95_08230</name>
</gene>
<reference evidence="1 2" key="1">
    <citation type="submission" date="2021-12" db="EMBL/GenBank/DDBJ databases">
        <title>Discovery of the Pendulisporaceae a myxobacterial family with distinct sporulation behavior and unique specialized metabolism.</title>
        <authorList>
            <person name="Garcia R."/>
            <person name="Popoff A."/>
            <person name="Bader C.D."/>
            <person name="Loehr J."/>
            <person name="Walesch S."/>
            <person name="Walt C."/>
            <person name="Boldt J."/>
            <person name="Bunk B."/>
            <person name="Haeckl F.J.F.P.J."/>
            <person name="Gunesch A.P."/>
            <person name="Birkelbach J."/>
            <person name="Nuebel U."/>
            <person name="Pietschmann T."/>
            <person name="Bach T."/>
            <person name="Mueller R."/>
        </authorList>
    </citation>
    <scope>NUCLEOTIDE SEQUENCE [LARGE SCALE GENOMIC DNA]</scope>
    <source>
        <strain evidence="1 2">MSr12523</strain>
    </source>
</reference>
<evidence type="ECO:0000313" key="2">
    <source>
        <dbReference type="Proteomes" id="UP001379533"/>
    </source>
</evidence>
<sequence>MKVRAAKAEGHSFESLCRQLAEARRATIARFAAATDDVEPLASEELSSTKVLMFRARLANGPFAATQLAFVGLGAPTGRAGRATTRERAFLSCTFFDHTGVELDPFVRDVLPRLKWRL</sequence>
<name>A0ABZ2KDP9_9BACT</name>
<dbReference type="EMBL" id="CP089982">
    <property type="protein sequence ID" value="WXA96823.1"/>
    <property type="molecule type" value="Genomic_DNA"/>
</dbReference>
<proteinExistence type="predicted"/>
<organism evidence="1 2">
    <name type="scientific">Pendulispora brunnea</name>
    <dbReference type="NCBI Taxonomy" id="2905690"/>
    <lineage>
        <taxon>Bacteria</taxon>
        <taxon>Pseudomonadati</taxon>
        <taxon>Myxococcota</taxon>
        <taxon>Myxococcia</taxon>
        <taxon>Myxococcales</taxon>
        <taxon>Sorangiineae</taxon>
        <taxon>Pendulisporaceae</taxon>
        <taxon>Pendulispora</taxon>
    </lineage>
</organism>